<evidence type="ECO:0000313" key="2">
    <source>
        <dbReference type="EMBL" id="RKO90248.1"/>
    </source>
</evidence>
<reference evidence="3" key="1">
    <citation type="journal article" date="2018" name="Nat. Microbiol.">
        <title>Leveraging single-cell genomics to expand the fungal tree of life.</title>
        <authorList>
            <person name="Ahrendt S.R."/>
            <person name="Quandt C.A."/>
            <person name="Ciobanu D."/>
            <person name="Clum A."/>
            <person name="Salamov A."/>
            <person name="Andreopoulos B."/>
            <person name="Cheng J.F."/>
            <person name="Woyke T."/>
            <person name="Pelin A."/>
            <person name="Henrissat B."/>
            <person name="Reynolds N.K."/>
            <person name="Benny G.L."/>
            <person name="Smith M.E."/>
            <person name="James T.Y."/>
            <person name="Grigoriev I.V."/>
        </authorList>
    </citation>
    <scope>NUCLEOTIDE SEQUENCE [LARGE SCALE GENOMIC DNA]</scope>
</reference>
<dbReference type="AlphaFoldDB" id="A0A4P9WFY2"/>
<proteinExistence type="predicted"/>
<protein>
    <submittedName>
        <fullName evidence="2">Uncharacterized protein</fullName>
    </submittedName>
</protein>
<gene>
    <name evidence="2" type="ORF">BDK51DRAFT_46719</name>
</gene>
<name>A0A4P9WFY2_9FUNG</name>
<feature type="compositionally biased region" description="Basic and acidic residues" evidence="1">
    <location>
        <begin position="824"/>
        <end position="843"/>
    </location>
</feature>
<accession>A0A4P9WFY2</accession>
<evidence type="ECO:0000313" key="3">
    <source>
        <dbReference type="Proteomes" id="UP000269721"/>
    </source>
</evidence>
<keyword evidence="3" id="KW-1185">Reference proteome</keyword>
<dbReference type="Proteomes" id="UP000269721">
    <property type="component" value="Unassembled WGS sequence"/>
</dbReference>
<evidence type="ECO:0000256" key="1">
    <source>
        <dbReference type="SAM" id="MobiDB-lite"/>
    </source>
</evidence>
<organism evidence="2 3">
    <name type="scientific">Blyttiomyces helicus</name>
    <dbReference type="NCBI Taxonomy" id="388810"/>
    <lineage>
        <taxon>Eukaryota</taxon>
        <taxon>Fungi</taxon>
        <taxon>Fungi incertae sedis</taxon>
        <taxon>Chytridiomycota</taxon>
        <taxon>Chytridiomycota incertae sedis</taxon>
        <taxon>Chytridiomycetes</taxon>
        <taxon>Chytridiomycetes incertae sedis</taxon>
        <taxon>Blyttiomyces</taxon>
    </lineage>
</organism>
<sequence length="1020" mass="106909">MCLPFIHVHTQQTLFDGQQLRLSTAPWPLGADSPVTGPHEQACIGFYCQRFILAGSLSSLPLSQQWCRRELMRSFSFVSGTARPPEVSLNFAPIVVTPENSYIVCGSEGLGVGRQGPEHLWAHHEVRRAANAPIVTTHHVLRFPKMNRSIATSFLFSSVVLVAVVSAEAKTSGCASLPSFLPSQAFQNQRKQNTAPAPPLFFASSNPKLPAAMDSSRGGQYGTESKSMAPNKLIDKHVAEEHTQEMRMSAQGILYSSRPTANGQKSVQLPLVSLLQPTPSGPIPSPAATGFSSIKKLTAYQSRASGSTHILPPFVSPLDEMAMASPPAEPEKHEEPVAEVAVSVSVSVEAAPLPADVQDAPSSSSIRGSASPGFISSWLSAHVRVRQGTSPAMSVTEKILHFGLPTTNFQGCHSVSIQWLCSLPKADLRPLQSYRLTTPTPEPAVTAACPVQINSSGLIEGSSSTACAPLTASAAHEMAMASPPRDRHDNIRQKVLSSSTEEFQTFNMNPVQTLTSHPAGERPGVASQDAVENDVREPAMSVREFAVPVAVVDCASTSTHSNAGVSASDSAISAYPHAVPQNDSRPEQRYVITGVRSLASVTDMPERAAERGRDRAEDSNNFRREEDLTMRPIAALLPGDPPGSIAARVDMPSSSGAADASSLDVITDAARQSVVVVGETAVYSDVAESALGMAELPISDESASASTFSRSGASDSVLALSMTPNAAPGPAPENERACILVGCDISYSVPIQPTGACDVSIALPVSSVDAAVASTYSRPEASNSVLALPRTPEAVHEIAHQPKQSYILNGVRSLASVAVTLEQASERGSDDAETSHNFGKKEDRMMRPITALLPGDPPGSIAARFKIMTSSGAADTSLLNVITDAEGESVVVVDEIAVNSDVAESALGVAELAVSAESAIARTSRSGSSDSALVLYATPDAAPGPITETERACILDGCDIRDSDPIQPTGACDILIAVPVAVVNAAVAGTSLRAGATDSVLALSATQDAVHENEHQPKPS</sequence>
<feature type="region of interest" description="Disordered" evidence="1">
    <location>
        <begin position="823"/>
        <end position="843"/>
    </location>
</feature>
<feature type="region of interest" description="Disordered" evidence="1">
    <location>
        <begin position="512"/>
        <end position="533"/>
    </location>
</feature>
<dbReference type="EMBL" id="KZ995648">
    <property type="protein sequence ID" value="RKO90248.1"/>
    <property type="molecule type" value="Genomic_DNA"/>
</dbReference>